<evidence type="ECO:0000256" key="5">
    <source>
        <dbReference type="ARBA" id="ARBA00024679"/>
    </source>
</evidence>
<comment type="catalytic activity">
    <reaction evidence="6 10">
        <text>L-methionyl-[protein] + [thioredoxin]-disulfide + H2O = L-methionyl-(S)-S-oxide-[protein] + [thioredoxin]-dithiol</text>
        <dbReference type="Rhea" id="RHEA:14217"/>
        <dbReference type="Rhea" id="RHEA-COMP:10698"/>
        <dbReference type="Rhea" id="RHEA-COMP:10700"/>
        <dbReference type="Rhea" id="RHEA-COMP:12313"/>
        <dbReference type="Rhea" id="RHEA-COMP:12315"/>
        <dbReference type="ChEBI" id="CHEBI:15377"/>
        <dbReference type="ChEBI" id="CHEBI:16044"/>
        <dbReference type="ChEBI" id="CHEBI:29950"/>
        <dbReference type="ChEBI" id="CHEBI:44120"/>
        <dbReference type="ChEBI" id="CHEBI:50058"/>
        <dbReference type="EC" id="1.8.4.11"/>
    </reaction>
</comment>
<dbReference type="GO" id="GO:0008113">
    <property type="term" value="F:peptide-methionine (S)-S-oxide reductase activity"/>
    <property type="evidence" value="ECO:0007669"/>
    <property type="project" value="UniProtKB-UniRule"/>
</dbReference>
<dbReference type="SUPFAM" id="SSF55068">
    <property type="entry name" value="Peptide methionine sulfoxide reductase"/>
    <property type="match status" value="1"/>
</dbReference>
<evidence type="ECO:0000256" key="9">
    <source>
        <dbReference type="HAMAP-Rule" id="MF_01400"/>
    </source>
</evidence>
<comment type="similarity">
    <text evidence="9">Belongs to the MsrB Met sulfoxide reductase family.</text>
</comment>
<organism evidence="13 14">
    <name type="scientific">Geothermobacter hydrogeniphilus</name>
    <dbReference type="NCBI Taxonomy" id="1969733"/>
    <lineage>
        <taxon>Bacteria</taxon>
        <taxon>Pseudomonadati</taxon>
        <taxon>Thermodesulfobacteriota</taxon>
        <taxon>Desulfuromonadia</taxon>
        <taxon>Desulfuromonadales</taxon>
        <taxon>Geothermobacteraceae</taxon>
        <taxon>Geothermobacter</taxon>
    </lineage>
</organism>
<comment type="caution">
    <text evidence="13">The sequence shown here is derived from an EMBL/GenBank/DDBJ whole genome shotgun (WGS) entry which is preliminary data.</text>
</comment>
<evidence type="ECO:0000256" key="6">
    <source>
        <dbReference type="ARBA" id="ARBA00047806"/>
    </source>
</evidence>
<dbReference type="SUPFAM" id="SSF51316">
    <property type="entry name" value="Mss4-like"/>
    <property type="match status" value="1"/>
</dbReference>
<feature type="active site" evidence="10">
    <location>
        <position position="45"/>
    </location>
</feature>
<feature type="domain" description="MsrB" evidence="12">
    <location>
        <begin position="259"/>
        <end position="381"/>
    </location>
</feature>
<keyword evidence="3 9" id="KW-0560">Oxidoreductase</keyword>
<evidence type="ECO:0000256" key="3">
    <source>
        <dbReference type="ARBA" id="ARBA00023002"/>
    </source>
</evidence>
<reference evidence="13 14" key="1">
    <citation type="submission" date="2017-03" db="EMBL/GenBank/DDBJ databases">
        <title>Genome sequence of Geothermobacter sp. EPR-M, Deep-Sea Iron Reducer.</title>
        <authorList>
            <person name="Tully B."/>
            <person name="Savalia P."/>
            <person name="Abuyen K."/>
            <person name="Baughan C."/>
            <person name="Romero E."/>
            <person name="Ronkowski C."/>
            <person name="Torres B."/>
            <person name="Tremblay J."/>
            <person name="Trujillo A."/>
            <person name="Tyler M."/>
            <person name="Perez-Rodriguez I."/>
            <person name="Amend J."/>
        </authorList>
    </citation>
    <scope>NUCLEOTIDE SEQUENCE [LARGE SCALE GENOMIC DNA]</scope>
    <source>
        <strain evidence="13 14">EPR-M</strain>
    </source>
</reference>
<dbReference type="InterPro" id="IPR002579">
    <property type="entry name" value="Met_Sox_Rdtase_MsrB_dom"/>
</dbReference>
<keyword evidence="4" id="KW-0511">Multifunctional enzyme</keyword>
<dbReference type="NCBIfam" id="TIGR00401">
    <property type="entry name" value="msrA"/>
    <property type="match status" value="1"/>
</dbReference>
<dbReference type="NCBIfam" id="TIGR00357">
    <property type="entry name" value="peptide-methionine (R)-S-oxide reductase MsrB"/>
    <property type="match status" value="1"/>
</dbReference>
<evidence type="ECO:0000256" key="2">
    <source>
        <dbReference type="ARBA" id="ARBA00011017"/>
    </source>
</evidence>
<dbReference type="GO" id="GO:0005737">
    <property type="term" value="C:cytoplasm"/>
    <property type="evidence" value="ECO:0007669"/>
    <property type="project" value="TreeGrafter"/>
</dbReference>
<feature type="chain" id="PRO_5013366763" description="Multifunctional fusion protein" evidence="11">
    <location>
        <begin position="22"/>
        <end position="397"/>
    </location>
</feature>
<dbReference type="GO" id="GO:0033744">
    <property type="term" value="F:L-methionine:thioredoxin-disulfide S-oxidoreductase activity"/>
    <property type="evidence" value="ECO:0007669"/>
    <property type="project" value="RHEA"/>
</dbReference>
<dbReference type="PANTHER" id="PTHR10173">
    <property type="entry name" value="METHIONINE SULFOXIDE REDUCTASE"/>
    <property type="match status" value="1"/>
</dbReference>
<comment type="catalytic activity">
    <reaction evidence="8 10">
        <text>[thioredoxin]-disulfide + L-methionine + H2O = L-methionine (S)-S-oxide + [thioredoxin]-dithiol</text>
        <dbReference type="Rhea" id="RHEA:19993"/>
        <dbReference type="Rhea" id="RHEA-COMP:10698"/>
        <dbReference type="Rhea" id="RHEA-COMP:10700"/>
        <dbReference type="ChEBI" id="CHEBI:15377"/>
        <dbReference type="ChEBI" id="CHEBI:29950"/>
        <dbReference type="ChEBI" id="CHEBI:50058"/>
        <dbReference type="ChEBI" id="CHEBI:57844"/>
        <dbReference type="ChEBI" id="CHEBI:58772"/>
        <dbReference type="EC" id="1.8.4.11"/>
    </reaction>
</comment>
<evidence type="ECO:0000256" key="10">
    <source>
        <dbReference type="HAMAP-Rule" id="MF_01401"/>
    </source>
</evidence>
<dbReference type="Pfam" id="PF01625">
    <property type="entry name" value="PMSR"/>
    <property type="match status" value="1"/>
</dbReference>
<comment type="similarity">
    <text evidence="1">In the C-terminal section; belongs to the MsrB Met sulfoxide reductase family.</text>
</comment>
<dbReference type="HAMAP" id="MF_01400">
    <property type="entry name" value="MsrB"/>
    <property type="match status" value="1"/>
</dbReference>
<keyword evidence="14" id="KW-1185">Reference proteome</keyword>
<comment type="caution">
    <text evidence="9">Lacks conserved residue(s) required for the propagation of feature annotation.</text>
</comment>
<name>A0A1X0XLA1_9BACT</name>
<dbReference type="FunFam" id="2.170.150.20:FF:000003">
    <property type="entry name" value="Peptide methionine sulfoxide reductase MsrB"/>
    <property type="match status" value="1"/>
</dbReference>
<dbReference type="InterPro" id="IPR036509">
    <property type="entry name" value="Met_Sox_Rdtase_MsrA_sf"/>
</dbReference>
<dbReference type="InterPro" id="IPR028427">
    <property type="entry name" value="Met_Sox_Rdtase_MsrB"/>
</dbReference>
<dbReference type="OrthoDB" id="4174719at2"/>
<gene>
    <name evidence="10" type="primary">msrA</name>
    <name evidence="9" type="synonym">msrB</name>
    <name evidence="13" type="ORF">B5V00_16290</name>
</gene>
<accession>A0A1X0XLA1</accession>
<feature type="signal peptide" evidence="11">
    <location>
        <begin position="1"/>
        <end position="21"/>
    </location>
</feature>
<dbReference type="AlphaFoldDB" id="A0A1X0XLA1"/>
<comment type="similarity">
    <text evidence="10">Belongs to the MsrA Met sulfoxide reductase family.</text>
</comment>
<evidence type="ECO:0000313" key="14">
    <source>
        <dbReference type="Proteomes" id="UP000193136"/>
    </source>
</evidence>
<dbReference type="InterPro" id="IPR002569">
    <property type="entry name" value="Met_Sox_Rdtase_MsrA_dom"/>
</dbReference>
<dbReference type="EC" id="1.8.4.12" evidence="9"/>
<dbReference type="Gene3D" id="2.170.150.20">
    <property type="entry name" value="Peptide methionine sulfoxide reductase"/>
    <property type="match status" value="1"/>
</dbReference>
<evidence type="ECO:0000256" key="4">
    <source>
        <dbReference type="ARBA" id="ARBA00023268"/>
    </source>
</evidence>
<dbReference type="InterPro" id="IPR011057">
    <property type="entry name" value="Mss4-like_sf"/>
</dbReference>
<dbReference type="PANTHER" id="PTHR10173:SF59">
    <property type="entry name" value="PEPTIDE METHIONINE SULFOXIDE REDUCTASE MSRA_MSRB"/>
    <property type="match status" value="1"/>
</dbReference>
<sequence length="397" mass="44815">MKKLILAIVILLAAMFDLGMSMDQGMDKSGDAAMAARTAVFAGGCFWCTESDFEKVLGVSEVISGYTGGKEINPTYAQVSGHATGHVEAVKVTYDPAKVSYGQLVEWFWRHVDPTDNGGQFVDRGSQYRSVIFFADSEQRRIAEASKRRLAASGRFAAPIVTEILPLGPFYPAEDYHQDYHRKNPLRYGWYRSGSGRDQFLEKTWSDEELTFAAIVKEFPELRPKVSRTTKDNLKSSEEDMGMQQEGEKMNRRYMVPDDEELKKKLTPLQYKVTREDATERPFANSYWDNHEAGLYVDVISGEPLFSSSDKFESGTGWPSFTRPLEADNIVERKDGSLFMTRIEVRSRHADSHLGHVFPDGPAPTGLRYCINSAALRFIPKADLEKEGYGDYKELIK</sequence>
<comment type="function">
    <text evidence="5 10">Has an important function as a repair enzyme for proteins that have been inactivated by oxidation. Catalyzes the reversible oxidation-reduction of methionine sulfoxide in proteins to methionine.</text>
</comment>
<dbReference type="GO" id="GO:0033743">
    <property type="term" value="F:peptide-methionine (R)-S-oxide reductase activity"/>
    <property type="evidence" value="ECO:0007669"/>
    <property type="project" value="UniProtKB-UniRule"/>
</dbReference>
<dbReference type="STRING" id="1969733.B5V00_16290"/>
<dbReference type="Gene3D" id="3.30.1060.10">
    <property type="entry name" value="Peptide methionine sulphoxide reductase MsrA"/>
    <property type="match status" value="1"/>
</dbReference>
<dbReference type="Pfam" id="PF01641">
    <property type="entry name" value="SelR"/>
    <property type="match status" value="1"/>
</dbReference>
<comment type="catalytic activity">
    <reaction evidence="7 9">
        <text>L-methionyl-[protein] + [thioredoxin]-disulfide + H2O = L-methionyl-(R)-S-oxide-[protein] + [thioredoxin]-dithiol</text>
        <dbReference type="Rhea" id="RHEA:24164"/>
        <dbReference type="Rhea" id="RHEA-COMP:10698"/>
        <dbReference type="Rhea" id="RHEA-COMP:10700"/>
        <dbReference type="Rhea" id="RHEA-COMP:12313"/>
        <dbReference type="Rhea" id="RHEA-COMP:12314"/>
        <dbReference type="ChEBI" id="CHEBI:15377"/>
        <dbReference type="ChEBI" id="CHEBI:16044"/>
        <dbReference type="ChEBI" id="CHEBI:29950"/>
        <dbReference type="ChEBI" id="CHEBI:45764"/>
        <dbReference type="ChEBI" id="CHEBI:50058"/>
        <dbReference type="EC" id="1.8.4.12"/>
    </reaction>
</comment>
<dbReference type="GO" id="GO:0030091">
    <property type="term" value="P:protein repair"/>
    <property type="evidence" value="ECO:0007669"/>
    <property type="project" value="InterPro"/>
</dbReference>
<protein>
    <recommendedName>
        <fullName evidence="9 10">Multifunctional fusion protein</fullName>
    </recommendedName>
    <domain>
        <recommendedName>
            <fullName evidence="10">Peptide methionine sulfoxide reductase MsrA</fullName>
            <shortName evidence="10">Protein-methionine-S-oxide reductase</shortName>
            <ecNumber evidence="10">1.8.4.11</ecNumber>
        </recommendedName>
        <alternativeName>
            <fullName evidence="10">Peptide-methionine (S)-S-oxide reductase</fullName>
            <shortName evidence="10">Peptide Met(O) reductase</shortName>
        </alternativeName>
    </domain>
    <domain>
        <recommendedName>
            <fullName evidence="9">Peptide methionine sulfoxide reductase MsrB</fullName>
            <ecNumber evidence="9">1.8.4.12</ecNumber>
        </recommendedName>
        <alternativeName>
            <fullName evidence="9">Peptide-methionine (R)-S-oxide reductase</fullName>
        </alternativeName>
    </domain>
</protein>
<evidence type="ECO:0000256" key="1">
    <source>
        <dbReference type="ARBA" id="ARBA00008076"/>
    </source>
</evidence>
<evidence type="ECO:0000256" key="7">
    <source>
        <dbReference type="ARBA" id="ARBA00048488"/>
    </source>
</evidence>
<evidence type="ECO:0000256" key="8">
    <source>
        <dbReference type="ARBA" id="ARBA00048782"/>
    </source>
</evidence>
<dbReference type="PROSITE" id="PS51790">
    <property type="entry name" value="MSRB"/>
    <property type="match status" value="1"/>
</dbReference>
<keyword evidence="11" id="KW-0732">Signal</keyword>
<proteinExistence type="inferred from homology"/>
<dbReference type="Proteomes" id="UP000193136">
    <property type="component" value="Unassembled WGS sequence"/>
</dbReference>
<dbReference type="GO" id="GO:0006979">
    <property type="term" value="P:response to oxidative stress"/>
    <property type="evidence" value="ECO:0007669"/>
    <property type="project" value="InterPro"/>
</dbReference>
<comment type="similarity">
    <text evidence="2">In the N-terminal section; belongs to the MsrA Met sulfoxide reductase family.</text>
</comment>
<dbReference type="EMBL" id="NAAD01000036">
    <property type="protein sequence ID" value="ORJ53684.1"/>
    <property type="molecule type" value="Genomic_DNA"/>
</dbReference>
<dbReference type="EC" id="1.8.4.11" evidence="10"/>
<evidence type="ECO:0000259" key="12">
    <source>
        <dbReference type="PROSITE" id="PS51790"/>
    </source>
</evidence>
<evidence type="ECO:0000313" key="13">
    <source>
        <dbReference type="EMBL" id="ORJ53684.1"/>
    </source>
</evidence>
<evidence type="ECO:0000256" key="11">
    <source>
        <dbReference type="SAM" id="SignalP"/>
    </source>
</evidence>
<feature type="active site" description="Nucleophile" evidence="9">
    <location>
        <position position="370"/>
    </location>
</feature>
<dbReference type="HAMAP" id="MF_01401">
    <property type="entry name" value="MsrA"/>
    <property type="match status" value="1"/>
</dbReference>